<accession>A0A074KNW1</accession>
<protein>
    <submittedName>
        <fullName evidence="1">Uncharacterized protein</fullName>
    </submittedName>
</protein>
<dbReference type="AlphaFoldDB" id="A0A074KNW1"/>
<name>A0A074KNW1_9BACT</name>
<comment type="caution">
    <text evidence="1">The sequence shown here is derived from an EMBL/GenBank/DDBJ whole genome shotgun (WGS) entry which is preliminary data.</text>
</comment>
<proteinExistence type="predicted"/>
<dbReference type="OrthoDB" id="3232804at2"/>
<organism evidence="1 2">
    <name type="scientific">Anditalea andensis</name>
    <dbReference type="NCBI Taxonomy" id="1048983"/>
    <lineage>
        <taxon>Bacteria</taxon>
        <taxon>Pseudomonadati</taxon>
        <taxon>Bacteroidota</taxon>
        <taxon>Cytophagia</taxon>
        <taxon>Cytophagales</taxon>
        <taxon>Cytophagaceae</taxon>
        <taxon>Anditalea</taxon>
    </lineage>
</organism>
<gene>
    <name evidence="1" type="ORF">EL17_24105</name>
</gene>
<reference evidence="1 2" key="1">
    <citation type="submission" date="2014-04" db="EMBL/GenBank/DDBJ databases">
        <title>Characterization and application of a salt tolerant electro-active bacterium.</title>
        <authorList>
            <person name="Yang L."/>
            <person name="Wei S."/>
            <person name="Tay Q.X.M."/>
        </authorList>
    </citation>
    <scope>NUCLEOTIDE SEQUENCE [LARGE SCALE GENOMIC DNA]</scope>
    <source>
        <strain evidence="1 2">LY1</strain>
    </source>
</reference>
<dbReference type="RefSeq" id="WP_035080050.1">
    <property type="nucleotide sequence ID" value="NZ_JMIH01000058.1"/>
</dbReference>
<keyword evidence="2" id="KW-1185">Reference proteome</keyword>
<sequence>MLPSLYTGLKNVKLKNELAACSGKIRYPSEELAWWVFYTYYFPFGKRGKGIRCAMPYLSCYFCIHCKGWHMGKSRWETDRPKTNKGTKPLLRFRPYRD</sequence>
<dbReference type="Proteomes" id="UP000027821">
    <property type="component" value="Unassembled WGS sequence"/>
</dbReference>
<dbReference type="EMBL" id="JMIH01000058">
    <property type="protein sequence ID" value="KEO71596.1"/>
    <property type="molecule type" value="Genomic_DNA"/>
</dbReference>
<evidence type="ECO:0000313" key="2">
    <source>
        <dbReference type="Proteomes" id="UP000027821"/>
    </source>
</evidence>
<evidence type="ECO:0000313" key="1">
    <source>
        <dbReference type="EMBL" id="KEO71596.1"/>
    </source>
</evidence>